<evidence type="ECO:0000256" key="1">
    <source>
        <dbReference type="ARBA" id="ARBA00006207"/>
    </source>
</evidence>
<protein>
    <recommendedName>
        <fullName evidence="3">PCI domain-containing protein</fullName>
    </recommendedName>
</protein>
<keyword evidence="5" id="KW-1185">Reference proteome</keyword>
<dbReference type="InterPro" id="IPR000717">
    <property type="entry name" value="PCI_dom"/>
</dbReference>
<reference evidence="4 5" key="1">
    <citation type="journal article" date="2009" name="Science">
        <title>Green evolution and dynamic adaptations revealed by genomes of the marine picoeukaryotes Micromonas.</title>
        <authorList>
            <person name="Worden A.Z."/>
            <person name="Lee J.H."/>
            <person name="Mock T."/>
            <person name="Rouze P."/>
            <person name="Simmons M.P."/>
            <person name="Aerts A.L."/>
            <person name="Allen A.E."/>
            <person name="Cuvelier M.L."/>
            <person name="Derelle E."/>
            <person name="Everett M.V."/>
            <person name="Foulon E."/>
            <person name="Grimwood J."/>
            <person name="Gundlach H."/>
            <person name="Henrissat B."/>
            <person name="Napoli C."/>
            <person name="McDonald S.M."/>
            <person name="Parker M.S."/>
            <person name="Rombauts S."/>
            <person name="Salamov A."/>
            <person name="Von Dassow P."/>
            <person name="Badger J.H."/>
            <person name="Coutinho P.M."/>
            <person name="Demir E."/>
            <person name="Dubchak I."/>
            <person name="Gentemann C."/>
            <person name="Eikrem W."/>
            <person name="Gready J.E."/>
            <person name="John U."/>
            <person name="Lanier W."/>
            <person name="Lindquist E.A."/>
            <person name="Lucas S."/>
            <person name="Mayer K.F."/>
            <person name="Moreau H."/>
            <person name="Not F."/>
            <person name="Otillar R."/>
            <person name="Panaud O."/>
            <person name="Pangilinan J."/>
            <person name="Paulsen I."/>
            <person name="Piegu B."/>
            <person name="Poliakov A."/>
            <person name="Robbens S."/>
            <person name="Schmutz J."/>
            <person name="Toulza E."/>
            <person name="Wyss T."/>
            <person name="Zelensky A."/>
            <person name="Zhou K."/>
            <person name="Armbrust E.V."/>
            <person name="Bhattacharya D."/>
            <person name="Goodenough U.W."/>
            <person name="Van de Peer Y."/>
            <person name="Grigoriev I.V."/>
        </authorList>
    </citation>
    <scope>NUCLEOTIDE SEQUENCE [LARGE SCALE GENOMIC DNA]</scope>
    <source>
        <strain evidence="5">RCC299 / NOUM17</strain>
    </source>
</reference>
<name>C1EF98_MICCC</name>
<dbReference type="PANTHER" id="PTHR10539">
    <property type="entry name" value="26S PROTEASOME NON-ATPASE REGULATORY SUBUNIT 13"/>
    <property type="match status" value="1"/>
</dbReference>
<dbReference type="InterPro" id="IPR036390">
    <property type="entry name" value="WH_DNA-bd_sf"/>
</dbReference>
<dbReference type="OrthoDB" id="1093at2759"/>
<dbReference type="OMA" id="SFEDYWE"/>
<dbReference type="InterPro" id="IPR054179">
    <property type="entry name" value="PSD13_N"/>
</dbReference>
<feature type="domain" description="PCI" evidence="3">
    <location>
        <begin position="180"/>
        <end position="351"/>
    </location>
</feature>
<dbReference type="RefSeq" id="XP_002505555.1">
    <property type="nucleotide sequence ID" value="XM_002505509.1"/>
</dbReference>
<dbReference type="STRING" id="296587.C1EF98"/>
<dbReference type="eggNOG" id="KOG2908">
    <property type="taxonomic scope" value="Eukaryota"/>
</dbReference>
<gene>
    <name evidence="4" type="ORF">MICPUN_87774</name>
</gene>
<sequence>MSSSAQVDAFLNGQASKQPELAELFAELRSFYERKLWHELTMKLEEAVALPAFQQGDLLIQLYHNFLVDFEHRISPLKLGHLAVAVSSRYTDRAAAVAFMEQVVEKIAEQRQHGHEEPVLYLRMHVALLHVHEGRSAQAREMVRDGKGALDAMASPDPSVSAAYYYVCSQYHKAKQEFAEFYRHGMLYLAFVSSESLPEATRRDLAADLALAALLGEDLYNFAELIAHPIVKTLENTEFAWLLEILAAFNDGDLHAYDALCEKHAAALNAQPALVANERRLREKITITCLLQIVFKLPADHREIALEDIALKTKLSVDGVEYLLMKALSVRLIEGVVDQVAGVVNVTWIQPRVLLKPQISELSERLEGWIEKVKDVGTSLQEEIPELATMA</sequence>
<dbReference type="Pfam" id="PF01399">
    <property type="entry name" value="PCI"/>
    <property type="match status" value="1"/>
</dbReference>
<dbReference type="InterPro" id="IPR035298">
    <property type="entry name" value="PSMD13"/>
</dbReference>
<organism evidence="4 5">
    <name type="scientific">Micromonas commoda (strain RCC299 / NOUM17 / CCMP2709)</name>
    <name type="common">Picoplanktonic green alga</name>
    <dbReference type="NCBI Taxonomy" id="296587"/>
    <lineage>
        <taxon>Eukaryota</taxon>
        <taxon>Viridiplantae</taxon>
        <taxon>Chlorophyta</taxon>
        <taxon>Mamiellophyceae</taxon>
        <taxon>Mamiellales</taxon>
        <taxon>Mamiellaceae</taxon>
        <taxon>Micromonas</taxon>
    </lineage>
</organism>
<dbReference type="GO" id="GO:0005198">
    <property type="term" value="F:structural molecule activity"/>
    <property type="evidence" value="ECO:0007669"/>
    <property type="project" value="TreeGrafter"/>
</dbReference>
<keyword evidence="2" id="KW-0647">Proteasome</keyword>
<evidence type="ECO:0000313" key="4">
    <source>
        <dbReference type="EMBL" id="ACO66813.1"/>
    </source>
</evidence>
<dbReference type="SUPFAM" id="SSF46785">
    <property type="entry name" value="Winged helix' DNA-binding domain"/>
    <property type="match status" value="1"/>
</dbReference>
<dbReference type="PANTHER" id="PTHR10539:SF0">
    <property type="entry name" value="26S PROTEASOME NON-ATPASE REGULATORY SUBUNIT 13"/>
    <property type="match status" value="1"/>
</dbReference>
<accession>C1EF98</accession>
<evidence type="ECO:0000256" key="2">
    <source>
        <dbReference type="ARBA" id="ARBA00022942"/>
    </source>
</evidence>
<evidence type="ECO:0000259" key="3">
    <source>
        <dbReference type="PROSITE" id="PS50250"/>
    </source>
</evidence>
<dbReference type="InParanoid" id="C1EF98"/>
<dbReference type="PROSITE" id="PS50250">
    <property type="entry name" value="PCI"/>
    <property type="match status" value="1"/>
</dbReference>
<comment type="similarity">
    <text evidence="1">Belongs to the proteasome subunit S11 family.</text>
</comment>
<dbReference type="GeneID" id="8248725"/>
<dbReference type="GO" id="GO:0006511">
    <property type="term" value="P:ubiquitin-dependent protein catabolic process"/>
    <property type="evidence" value="ECO:0007669"/>
    <property type="project" value="TreeGrafter"/>
</dbReference>
<dbReference type="AlphaFoldDB" id="C1EF98"/>
<dbReference type="EMBL" id="CP001331">
    <property type="protein sequence ID" value="ACO66813.1"/>
    <property type="molecule type" value="Genomic_DNA"/>
</dbReference>
<dbReference type="GO" id="GO:0005634">
    <property type="term" value="C:nucleus"/>
    <property type="evidence" value="ECO:0007669"/>
    <property type="project" value="TreeGrafter"/>
</dbReference>
<evidence type="ECO:0000313" key="5">
    <source>
        <dbReference type="Proteomes" id="UP000002009"/>
    </source>
</evidence>
<dbReference type="FunCoup" id="C1EF98">
    <property type="interactions" value="2226"/>
</dbReference>
<proteinExistence type="inferred from homology"/>
<dbReference type="KEGG" id="mis:MICPUN_87774"/>
<dbReference type="GO" id="GO:0008541">
    <property type="term" value="C:proteasome regulatory particle, lid subcomplex"/>
    <property type="evidence" value="ECO:0007669"/>
    <property type="project" value="TreeGrafter"/>
</dbReference>
<dbReference type="GO" id="GO:0005829">
    <property type="term" value="C:cytosol"/>
    <property type="evidence" value="ECO:0007669"/>
    <property type="project" value="TreeGrafter"/>
</dbReference>
<dbReference type="Proteomes" id="UP000002009">
    <property type="component" value="Chromosome 13"/>
</dbReference>
<dbReference type="SMART" id="SM00088">
    <property type="entry name" value="PINT"/>
    <property type="match status" value="1"/>
</dbReference>
<dbReference type="Pfam" id="PF22037">
    <property type="entry name" value="PSD13_N"/>
    <property type="match status" value="1"/>
</dbReference>